<comment type="caution">
    <text evidence="2">The sequence shown here is derived from an EMBL/GenBank/DDBJ whole genome shotgun (WGS) entry which is preliminary data.</text>
</comment>
<dbReference type="Proteomes" id="UP000010445">
    <property type="component" value="Unassembled WGS sequence"/>
</dbReference>
<feature type="region of interest" description="Disordered" evidence="1">
    <location>
        <begin position="103"/>
        <end position="127"/>
    </location>
</feature>
<dbReference type="EMBL" id="AMEM01000044">
    <property type="protein sequence ID" value="EKX87366.1"/>
    <property type="molecule type" value="Genomic_DNA"/>
</dbReference>
<dbReference type="STRING" id="1035195.HMPREF9997_02692"/>
<feature type="compositionally biased region" description="Polar residues" evidence="1">
    <location>
        <begin position="118"/>
        <end position="127"/>
    </location>
</feature>
<dbReference type="AlphaFoldDB" id="L1M8W7"/>
<evidence type="ECO:0000313" key="3">
    <source>
        <dbReference type="Proteomes" id="UP000010445"/>
    </source>
</evidence>
<name>L1M8W7_9CORY</name>
<reference evidence="2 3" key="1">
    <citation type="submission" date="2012-05" db="EMBL/GenBank/DDBJ databases">
        <authorList>
            <person name="Weinstock G."/>
            <person name="Sodergren E."/>
            <person name="Lobos E.A."/>
            <person name="Fulton L."/>
            <person name="Fulton R."/>
            <person name="Courtney L."/>
            <person name="Fronick C."/>
            <person name="O'Laughlin M."/>
            <person name="Godfrey J."/>
            <person name="Wilson R.M."/>
            <person name="Miner T."/>
            <person name="Farmer C."/>
            <person name="Delehaunty K."/>
            <person name="Cordes M."/>
            <person name="Minx P."/>
            <person name="Tomlinson C."/>
            <person name="Chen J."/>
            <person name="Wollam A."/>
            <person name="Pepin K.H."/>
            <person name="Bhonagiri V."/>
            <person name="Zhang X."/>
            <person name="Suruliraj S."/>
            <person name="Warren W."/>
            <person name="Mitreva M."/>
            <person name="Mardis E.R."/>
            <person name="Wilson R.K."/>
        </authorList>
    </citation>
    <scope>NUCLEOTIDE SEQUENCE [LARGE SCALE GENOMIC DNA]</scope>
    <source>
        <strain evidence="2 3">F0235</strain>
    </source>
</reference>
<evidence type="ECO:0000256" key="1">
    <source>
        <dbReference type="SAM" id="MobiDB-lite"/>
    </source>
</evidence>
<dbReference type="HOGENOM" id="CLU_134288_0_0_11"/>
<accession>L1M8W7</accession>
<sequence length="169" mass="18306">MLTVIPGMSYLKTLVPCAPMAPLTHTSDTSAREMRVPPDLHHATVLLVTVALGVAFGRRPLAHITPQRFSSGVRIHVSARLRQSTVRGAARLRSLHIFPLVVPSTPRDDAPPPPTSTNTEGTAPQNAATAAEVCGTCVVGDHSFAFAARLQRRRVIEKSEWTMVALRIF</sequence>
<evidence type="ECO:0000313" key="2">
    <source>
        <dbReference type="EMBL" id="EKX87366.1"/>
    </source>
</evidence>
<protein>
    <submittedName>
        <fullName evidence="2">Uncharacterized protein</fullName>
    </submittedName>
</protein>
<proteinExistence type="predicted"/>
<gene>
    <name evidence="2" type="ORF">HMPREF9997_02692</name>
</gene>
<dbReference type="RefSeq" id="WP_006062495.1">
    <property type="nucleotide sequence ID" value="NZ_KB290826.1"/>
</dbReference>
<dbReference type="OrthoDB" id="4412961at2"/>
<organism evidence="2 3">
    <name type="scientific">Corynebacterium durum F0235</name>
    <dbReference type="NCBI Taxonomy" id="1035195"/>
    <lineage>
        <taxon>Bacteria</taxon>
        <taxon>Bacillati</taxon>
        <taxon>Actinomycetota</taxon>
        <taxon>Actinomycetes</taxon>
        <taxon>Mycobacteriales</taxon>
        <taxon>Corynebacteriaceae</taxon>
        <taxon>Corynebacterium</taxon>
    </lineage>
</organism>
<keyword evidence="3" id="KW-1185">Reference proteome</keyword>